<dbReference type="AlphaFoldDB" id="A0A2S6ISV8"/>
<name>A0A2S6ISV8_9ACTN</name>
<comment type="caution">
    <text evidence="1">The sequence shown here is derived from an EMBL/GenBank/DDBJ whole genome shotgun (WGS) entry which is preliminary data.</text>
</comment>
<evidence type="ECO:0000313" key="1">
    <source>
        <dbReference type="EMBL" id="PPK97342.1"/>
    </source>
</evidence>
<proteinExistence type="predicted"/>
<evidence type="ECO:0000313" key="2">
    <source>
        <dbReference type="Proteomes" id="UP000239485"/>
    </source>
</evidence>
<dbReference type="Proteomes" id="UP000239485">
    <property type="component" value="Unassembled WGS sequence"/>
</dbReference>
<dbReference type="EMBL" id="PTJD01000004">
    <property type="protein sequence ID" value="PPK97342.1"/>
    <property type="molecule type" value="Genomic_DNA"/>
</dbReference>
<sequence>MSDPGGTVEAVASSGWSGVVAWSGHCGRRSRRAATRRSARRVRDEVDRVLHNRCRTVAPVVHSP</sequence>
<protein>
    <submittedName>
        <fullName evidence="1">Uncharacterized protein</fullName>
    </submittedName>
</protein>
<organism evidence="1 2">
    <name type="scientific">Kineococcus xinjiangensis</name>
    <dbReference type="NCBI Taxonomy" id="512762"/>
    <lineage>
        <taxon>Bacteria</taxon>
        <taxon>Bacillati</taxon>
        <taxon>Actinomycetota</taxon>
        <taxon>Actinomycetes</taxon>
        <taxon>Kineosporiales</taxon>
        <taxon>Kineosporiaceae</taxon>
        <taxon>Kineococcus</taxon>
    </lineage>
</organism>
<reference evidence="1 2" key="1">
    <citation type="submission" date="2018-02" db="EMBL/GenBank/DDBJ databases">
        <title>Genomic Encyclopedia of Archaeal and Bacterial Type Strains, Phase II (KMG-II): from individual species to whole genera.</title>
        <authorList>
            <person name="Goeker M."/>
        </authorList>
    </citation>
    <scope>NUCLEOTIDE SEQUENCE [LARGE SCALE GENOMIC DNA]</scope>
    <source>
        <strain evidence="1 2">DSM 22857</strain>
    </source>
</reference>
<keyword evidence="2" id="KW-1185">Reference proteome</keyword>
<gene>
    <name evidence="1" type="ORF">CLV92_104163</name>
</gene>
<accession>A0A2S6ISV8</accession>